<evidence type="ECO:0000256" key="3">
    <source>
        <dbReference type="ARBA" id="ARBA00022827"/>
    </source>
</evidence>
<dbReference type="GO" id="GO:0004497">
    <property type="term" value="F:monooxygenase activity"/>
    <property type="evidence" value="ECO:0007669"/>
    <property type="project" value="UniProtKB-KW"/>
</dbReference>
<evidence type="ECO:0000256" key="4">
    <source>
        <dbReference type="ARBA" id="ARBA00023002"/>
    </source>
</evidence>
<keyword evidence="6" id="KW-0812">Transmembrane</keyword>
<keyword evidence="2" id="KW-0285">Flavoprotein</keyword>
<evidence type="ECO:0000256" key="2">
    <source>
        <dbReference type="ARBA" id="ARBA00022630"/>
    </source>
</evidence>
<keyword evidence="3" id="KW-0274">FAD</keyword>
<dbReference type="Gene3D" id="3.50.50.60">
    <property type="entry name" value="FAD/NAD(P)-binding domain"/>
    <property type="match status" value="1"/>
</dbReference>
<protein>
    <recommendedName>
        <fullName evidence="7">FAD-binding domain-containing protein</fullName>
    </recommendedName>
</protein>
<dbReference type="OrthoDB" id="5428495at2759"/>
<evidence type="ECO:0000256" key="6">
    <source>
        <dbReference type="SAM" id="Phobius"/>
    </source>
</evidence>
<reference evidence="8 9" key="1">
    <citation type="journal article" date="2012" name="Proc. Natl. Acad. Sci. U.S.A.">
        <title>Comparative genomics of Ceriporiopsis subvermispora and Phanerochaete chrysosporium provide insight into selective ligninolysis.</title>
        <authorList>
            <person name="Fernandez-Fueyo E."/>
            <person name="Ruiz-Duenas F.J."/>
            <person name="Ferreira P."/>
            <person name="Floudas D."/>
            <person name="Hibbett D.S."/>
            <person name="Canessa P."/>
            <person name="Larrondo L.F."/>
            <person name="James T.Y."/>
            <person name="Seelenfreund D."/>
            <person name="Lobos S."/>
            <person name="Polanco R."/>
            <person name="Tello M."/>
            <person name="Honda Y."/>
            <person name="Watanabe T."/>
            <person name="Watanabe T."/>
            <person name="Ryu J.S."/>
            <person name="Kubicek C.P."/>
            <person name="Schmoll M."/>
            <person name="Gaskell J."/>
            <person name="Hammel K.E."/>
            <person name="St John F.J."/>
            <person name="Vanden Wymelenberg A."/>
            <person name="Sabat G."/>
            <person name="Splinter BonDurant S."/>
            <person name="Syed K."/>
            <person name="Yadav J.S."/>
            <person name="Doddapaneni H."/>
            <person name="Subramanian V."/>
            <person name="Lavin J.L."/>
            <person name="Oguiza J.A."/>
            <person name="Perez G."/>
            <person name="Pisabarro A.G."/>
            <person name="Ramirez L."/>
            <person name="Santoyo F."/>
            <person name="Master E."/>
            <person name="Coutinho P.M."/>
            <person name="Henrissat B."/>
            <person name="Lombard V."/>
            <person name="Magnuson J.K."/>
            <person name="Kuees U."/>
            <person name="Hori C."/>
            <person name="Igarashi K."/>
            <person name="Samejima M."/>
            <person name="Held B.W."/>
            <person name="Barry K.W."/>
            <person name="LaButti K.M."/>
            <person name="Lapidus A."/>
            <person name="Lindquist E.A."/>
            <person name="Lucas S.M."/>
            <person name="Riley R."/>
            <person name="Salamov A.A."/>
            <person name="Hoffmeister D."/>
            <person name="Schwenk D."/>
            <person name="Hadar Y."/>
            <person name="Yarden O."/>
            <person name="de Vries R.P."/>
            <person name="Wiebenga A."/>
            <person name="Stenlid J."/>
            <person name="Eastwood D."/>
            <person name="Grigoriev I.V."/>
            <person name="Berka R.M."/>
            <person name="Blanchette R.A."/>
            <person name="Kersten P."/>
            <person name="Martinez A.T."/>
            <person name="Vicuna R."/>
            <person name="Cullen D."/>
        </authorList>
    </citation>
    <scope>NUCLEOTIDE SEQUENCE [LARGE SCALE GENOMIC DNA]</scope>
    <source>
        <strain evidence="8 9">B</strain>
    </source>
</reference>
<dbReference type="InterPro" id="IPR002938">
    <property type="entry name" value="FAD-bd"/>
</dbReference>
<dbReference type="AlphaFoldDB" id="M2RL39"/>
<keyword evidence="4" id="KW-0560">Oxidoreductase</keyword>
<dbReference type="Proteomes" id="UP000016930">
    <property type="component" value="Unassembled WGS sequence"/>
</dbReference>
<dbReference type="HOGENOM" id="CLU_009665_19_3_1"/>
<evidence type="ECO:0000313" key="9">
    <source>
        <dbReference type="Proteomes" id="UP000016930"/>
    </source>
</evidence>
<evidence type="ECO:0000256" key="5">
    <source>
        <dbReference type="ARBA" id="ARBA00023033"/>
    </source>
</evidence>
<keyword evidence="6" id="KW-1133">Transmembrane helix</keyword>
<gene>
    <name evidence="8" type="ORF">CERSUDRAFT_81955</name>
</gene>
<feature type="domain" description="FAD-binding" evidence="7">
    <location>
        <begin position="57"/>
        <end position="413"/>
    </location>
</feature>
<name>M2RL39_CERS8</name>
<comment type="similarity">
    <text evidence="1">Belongs to the paxM FAD-dependent monooxygenase family.</text>
</comment>
<dbReference type="EMBL" id="KB445794">
    <property type="protein sequence ID" value="EMD39192.1"/>
    <property type="molecule type" value="Genomic_DNA"/>
</dbReference>
<organism evidence="8 9">
    <name type="scientific">Ceriporiopsis subvermispora (strain B)</name>
    <name type="common">White-rot fungus</name>
    <name type="synonym">Gelatoporia subvermispora</name>
    <dbReference type="NCBI Taxonomy" id="914234"/>
    <lineage>
        <taxon>Eukaryota</taxon>
        <taxon>Fungi</taxon>
        <taxon>Dikarya</taxon>
        <taxon>Basidiomycota</taxon>
        <taxon>Agaricomycotina</taxon>
        <taxon>Agaricomycetes</taxon>
        <taxon>Polyporales</taxon>
        <taxon>Gelatoporiaceae</taxon>
        <taxon>Gelatoporia</taxon>
    </lineage>
</organism>
<dbReference type="InterPro" id="IPR036188">
    <property type="entry name" value="FAD/NAD-bd_sf"/>
</dbReference>
<dbReference type="InterPro" id="IPR050493">
    <property type="entry name" value="FAD-dep_Monooxygenase_BioMet"/>
</dbReference>
<evidence type="ECO:0000313" key="8">
    <source>
        <dbReference type="EMBL" id="EMD39192.1"/>
    </source>
</evidence>
<dbReference type="Pfam" id="PF01494">
    <property type="entry name" value="FAD_binding_3"/>
    <property type="match status" value="1"/>
</dbReference>
<feature type="transmembrane region" description="Helical" evidence="6">
    <location>
        <begin position="54"/>
        <end position="75"/>
    </location>
</feature>
<accession>M2RL39</accession>
<dbReference type="STRING" id="914234.M2RL39"/>
<evidence type="ECO:0000256" key="1">
    <source>
        <dbReference type="ARBA" id="ARBA00007992"/>
    </source>
</evidence>
<keyword evidence="6" id="KW-0472">Membrane</keyword>
<keyword evidence="5" id="KW-0503">Monooxygenase</keyword>
<sequence length="504" mass="54927">MSPRPADISGPSLRSLAPLRTPLRCKTLSVFSTPTARIIGMHPYNDSRQASLQAHFIVIGGGIAGLAVAYVLANAGHHVRVIEKRGLGEPAGGLRVPPNLSKILRKWVGADELKRTAVRCVGSPFLDLATDSRVGYIHWKPAVMEETGGEFLMMHHEDVHRMLYDLAVGAGADVLLDTSVVAIHPGTDALPNPSVSLSNGQVLTADFLIGADGPNSRVREVVLGEDDDAEPGGTTVYVASVPASEMRADPTLREFVRTDEWPIWMGANRSMCGHYIRATNEFNITLFMHKNDPDAQSGEEGWEDVILSSGLDQSQHGSSVQKLLKLAPKLVRTRFMRRPEGVPEWIDQTGRIVLIGEAAHPWFPCGTHGASMAVEDAVVLGRLFSNLRSWSQVPSFLSAFQELRQARCDAVLESDVANARLVALPPGPMADARNADMHRQLDDWDEGALKENFEAIAEIFGYDAGDAADEWWVDWGRFGNKLDEGGPGVHLVNFDVQVVAVETE</sequence>
<keyword evidence="9" id="KW-1185">Reference proteome</keyword>
<proteinExistence type="inferred from homology"/>
<dbReference type="GO" id="GO:0071949">
    <property type="term" value="F:FAD binding"/>
    <property type="evidence" value="ECO:0007669"/>
    <property type="project" value="InterPro"/>
</dbReference>
<dbReference type="PRINTS" id="PR00420">
    <property type="entry name" value="RNGMNOXGNASE"/>
</dbReference>
<dbReference type="PANTHER" id="PTHR13789:SF309">
    <property type="entry name" value="PUTATIVE (AFU_ORTHOLOGUE AFUA_6G14510)-RELATED"/>
    <property type="match status" value="1"/>
</dbReference>
<dbReference type="PANTHER" id="PTHR13789">
    <property type="entry name" value="MONOOXYGENASE"/>
    <property type="match status" value="1"/>
</dbReference>
<dbReference type="SUPFAM" id="SSF51905">
    <property type="entry name" value="FAD/NAD(P)-binding domain"/>
    <property type="match status" value="1"/>
</dbReference>
<evidence type="ECO:0000259" key="7">
    <source>
        <dbReference type="Pfam" id="PF01494"/>
    </source>
</evidence>